<keyword evidence="5" id="KW-0378">Hydrolase</keyword>
<dbReference type="InterPro" id="IPR050414">
    <property type="entry name" value="Fungal_M35_metalloproteases"/>
</dbReference>
<dbReference type="PANTHER" id="PTHR37016:SF3">
    <property type="entry name" value="NEUTRAL PROTEASE 2-RELATED"/>
    <property type="match status" value="1"/>
</dbReference>
<reference evidence="10" key="1">
    <citation type="submission" date="2020-05" db="EMBL/GenBank/DDBJ databases">
        <title>Mycena genomes resolve the evolution of fungal bioluminescence.</title>
        <authorList>
            <person name="Tsai I.J."/>
        </authorList>
    </citation>
    <scope>NUCLEOTIDE SEQUENCE</scope>
    <source>
        <strain evidence="10">171206Taipei</strain>
    </source>
</reference>
<feature type="signal peptide" evidence="8">
    <location>
        <begin position="1"/>
        <end position="19"/>
    </location>
</feature>
<dbReference type="Gene3D" id="2.60.40.2970">
    <property type="match status" value="1"/>
</dbReference>
<name>A0A8H6SH62_9AGAR</name>
<dbReference type="InterPro" id="IPR024079">
    <property type="entry name" value="MetalloPept_cat_dom_sf"/>
</dbReference>
<accession>A0A8H6SH62</accession>
<evidence type="ECO:0000256" key="5">
    <source>
        <dbReference type="ARBA" id="ARBA00022801"/>
    </source>
</evidence>
<evidence type="ECO:0000256" key="8">
    <source>
        <dbReference type="SAM" id="SignalP"/>
    </source>
</evidence>
<organism evidence="10 11">
    <name type="scientific">Mycena indigotica</name>
    <dbReference type="NCBI Taxonomy" id="2126181"/>
    <lineage>
        <taxon>Eukaryota</taxon>
        <taxon>Fungi</taxon>
        <taxon>Dikarya</taxon>
        <taxon>Basidiomycota</taxon>
        <taxon>Agaricomycotina</taxon>
        <taxon>Agaricomycetes</taxon>
        <taxon>Agaricomycetidae</taxon>
        <taxon>Agaricales</taxon>
        <taxon>Marasmiineae</taxon>
        <taxon>Mycenaceae</taxon>
        <taxon>Mycena</taxon>
    </lineage>
</organism>
<comment type="cofactor">
    <cofactor evidence="1">
        <name>Zn(2+)</name>
        <dbReference type="ChEBI" id="CHEBI:29105"/>
    </cofactor>
</comment>
<dbReference type="GeneID" id="59347387"/>
<keyword evidence="8" id="KW-0732">Signal</keyword>
<dbReference type="PANTHER" id="PTHR37016">
    <property type="match status" value="1"/>
</dbReference>
<comment type="similarity">
    <text evidence="2">Belongs to the peptidase M35 family.</text>
</comment>
<sequence length="364" mass="39805">MLAALSATLIALSFATGRAAQVGLDLALTYSAEGPLHLVSSIINTGDVEIKLLLDPHTVLVSSNVNKFSISTPDGKSPGSIGVRMDYDPEAVLAENRADSFVTMRPATFIDIKHDVSKIYNFTETGTGKYTIVAPNVFSYVDAAGTVATIEANNKFATAHIELKPEDLPTATPPRSPAGTCHAQTRLTKRLNYLCCSPEQQVIIQRAALAAQASVESAHNYLLDLIANPRATPRWTTWFGAQTQDRLARVAGLIARMKNNNFGEYVFDCSCDQQDAHAYVWTNEPYLIMYLCPRFFDAPLHGRRSQVGTLVYEASHFNFIGPTRTIVTGSALAMDLARHGPHNAVFNADNYAYFVDNAYPEELP</sequence>
<evidence type="ECO:0000313" key="11">
    <source>
        <dbReference type="Proteomes" id="UP000636479"/>
    </source>
</evidence>
<dbReference type="GO" id="GO:0046872">
    <property type="term" value="F:metal ion binding"/>
    <property type="evidence" value="ECO:0007669"/>
    <property type="project" value="UniProtKB-KW"/>
</dbReference>
<dbReference type="SMART" id="SM01351">
    <property type="entry name" value="Aspzincin_M35"/>
    <property type="match status" value="1"/>
</dbReference>
<evidence type="ECO:0000313" key="10">
    <source>
        <dbReference type="EMBL" id="KAF7298725.1"/>
    </source>
</evidence>
<evidence type="ECO:0000256" key="2">
    <source>
        <dbReference type="ARBA" id="ARBA00010279"/>
    </source>
</evidence>
<feature type="domain" description="Lysine-specific metallo-endopeptidase" evidence="9">
    <location>
        <begin position="223"/>
        <end position="356"/>
    </location>
</feature>
<dbReference type="GO" id="GO:0004222">
    <property type="term" value="F:metalloendopeptidase activity"/>
    <property type="evidence" value="ECO:0007669"/>
    <property type="project" value="InterPro"/>
</dbReference>
<evidence type="ECO:0000256" key="1">
    <source>
        <dbReference type="ARBA" id="ARBA00001947"/>
    </source>
</evidence>
<feature type="chain" id="PRO_5034127159" evidence="8">
    <location>
        <begin position="20"/>
        <end position="364"/>
    </location>
</feature>
<dbReference type="Pfam" id="PF14521">
    <property type="entry name" value="Aspzincin_M35"/>
    <property type="match status" value="1"/>
</dbReference>
<dbReference type="RefSeq" id="XP_037218113.1">
    <property type="nucleotide sequence ID" value="XM_037364871.1"/>
</dbReference>
<dbReference type="AlphaFoldDB" id="A0A8H6SH62"/>
<evidence type="ECO:0000256" key="7">
    <source>
        <dbReference type="ARBA" id="ARBA00023049"/>
    </source>
</evidence>
<dbReference type="EMBL" id="JACAZF010000007">
    <property type="protein sequence ID" value="KAF7298725.1"/>
    <property type="molecule type" value="Genomic_DNA"/>
</dbReference>
<protein>
    <submittedName>
        <fullName evidence="10">Peptidyl-Lys metalloendopeptidase</fullName>
    </submittedName>
</protein>
<keyword evidence="6" id="KW-0862">Zinc</keyword>
<evidence type="ECO:0000256" key="3">
    <source>
        <dbReference type="ARBA" id="ARBA00022670"/>
    </source>
</evidence>
<evidence type="ECO:0000256" key="4">
    <source>
        <dbReference type="ARBA" id="ARBA00022723"/>
    </source>
</evidence>
<proteinExistence type="inferred from homology"/>
<dbReference type="OrthoDB" id="412874at2759"/>
<comment type="caution">
    <text evidence="10">The sequence shown here is derived from an EMBL/GenBank/DDBJ whole genome shotgun (WGS) entry which is preliminary data.</text>
</comment>
<dbReference type="Gene3D" id="3.40.390.10">
    <property type="entry name" value="Collagenase (Catalytic Domain)"/>
    <property type="match status" value="1"/>
</dbReference>
<gene>
    <name evidence="10" type="ORF">MIND_00820000</name>
</gene>
<keyword evidence="4" id="KW-0479">Metal-binding</keyword>
<keyword evidence="7" id="KW-0482">Metalloprotease</keyword>
<evidence type="ECO:0000259" key="9">
    <source>
        <dbReference type="SMART" id="SM01351"/>
    </source>
</evidence>
<dbReference type="InterPro" id="IPR029463">
    <property type="entry name" value="Lys_MEP"/>
</dbReference>
<keyword evidence="3" id="KW-0645">Protease</keyword>
<dbReference type="GO" id="GO:0006508">
    <property type="term" value="P:proteolysis"/>
    <property type="evidence" value="ECO:0007669"/>
    <property type="project" value="UniProtKB-KW"/>
</dbReference>
<keyword evidence="11" id="KW-1185">Reference proteome</keyword>
<dbReference type="SUPFAM" id="SSF55486">
    <property type="entry name" value="Metalloproteases ('zincins'), catalytic domain"/>
    <property type="match status" value="1"/>
</dbReference>
<dbReference type="Proteomes" id="UP000636479">
    <property type="component" value="Unassembled WGS sequence"/>
</dbReference>
<evidence type="ECO:0000256" key="6">
    <source>
        <dbReference type="ARBA" id="ARBA00022833"/>
    </source>
</evidence>